<proteinExistence type="predicted"/>
<dbReference type="EMBL" id="KB908703">
    <property type="protein sequence ID" value="EOA84577.1"/>
    <property type="molecule type" value="Genomic_DNA"/>
</dbReference>
<evidence type="ECO:0008006" key="8">
    <source>
        <dbReference type="Google" id="ProtNLM"/>
    </source>
</evidence>
<dbReference type="OrthoDB" id="3358017at2759"/>
<evidence type="ECO:0000256" key="3">
    <source>
        <dbReference type="ARBA" id="ARBA00022989"/>
    </source>
</evidence>
<evidence type="ECO:0000256" key="1">
    <source>
        <dbReference type="ARBA" id="ARBA00004141"/>
    </source>
</evidence>
<dbReference type="RefSeq" id="XP_008027185.1">
    <property type="nucleotide sequence ID" value="XM_008028994.1"/>
</dbReference>
<reference evidence="6 7" key="2">
    <citation type="journal article" date="2013" name="PLoS Genet.">
        <title>Comparative genome structure, secondary metabolite, and effector coding capacity across Cochliobolus pathogens.</title>
        <authorList>
            <person name="Condon B.J."/>
            <person name="Leng Y."/>
            <person name="Wu D."/>
            <person name="Bushley K.E."/>
            <person name="Ohm R.A."/>
            <person name="Otillar R."/>
            <person name="Martin J."/>
            <person name="Schackwitz W."/>
            <person name="Grimwood J."/>
            <person name="MohdZainudin N."/>
            <person name="Xue C."/>
            <person name="Wang R."/>
            <person name="Manning V.A."/>
            <person name="Dhillon B."/>
            <person name="Tu Z.J."/>
            <person name="Steffenson B.J."/>
            <person name="Salamov A."/>
            <person name="Sun H."/>
            <person name="Lowry S."/>
            <person name="LaButti K."/>
            <person name="Han J."/>
            <person name="Copeland A."/>
            <person name="Lindquist E."/>
            <person name="Barry K."/>
            <person name="Schmutz J."/>
            <person name="Baker S.E."/>
            <person name="Ciuffetti L.M."/>
            <person name="Grigoriev I.V."/>
            <person name="Zhong S."/>
            <person name="Turgeon B.G."/>
        </authorList>
    </citation>
    <scope>NUCLEOTIDE SEQUENCE [LARGE SCALE GENOMIC DNA]</scope>
    <source>
        <strain evidence="7">28A</strain>
    </source>
</reference>
<sequence length="257" mass="29117">MTKHTSPILELANYHVLGRILYYVPYYAPLHPGRTLTTFGFVSGIVEILNGVGVSWLANPAVNKDFVKLGEAFLKVSLILQIVVIAAFCFIAALFHRRCIAGGITTRKVQAPLLTLYISMFLILFRTVYRIVEHFAATRIYTASDSALDLATLSSIVRYECFFWAFAASPTLINSVLWNYRHPRRYLPRDYRVYLAQDGKTELRGPGWHDHVSWWVTFVDPCEMLAALKGRKPEESPFWEKNGYAAVGIDEGSETCV</sequence>
<keyword evidence="4 5" id="KW-0472">Membrane</keyword>
<dbReference type="GO" id="GO:0016020">
    <property type="term" value="C:membrane"/>
    <property type="evidence" value="ECO:0007669"/>
    <property type="project" value="UniProtKB-SubCell"/>
</dbReference>
<dbReference type="AlphaFoldDB" id="R0K8G9"/>
<reference evidence="6 7" key="1">
    <citation type="journal article" date="2012" name="PLoS Pathog.">
        <title>Diverse lifestyles and strategies of plant pathogenesis encoded in the genomes of eighteen Dothideomycetes fungi.</title>
        <authorList>
            <person name="Ohm R.A."/>
            <person name="Feau N."/>
            <person name="Henrissat B."/>
            <person name="Schoch C.L."/>
            <person name="Horwitz B.A."/>
            <person name="Barry K.W."/>
            <person name="Condon B.J."/>
            <person name="Copeland A.C."/>
            <person name="Dhillon B."/>
            <person name="Glaser F."/>
            <person name="Hesse C.N."/>
            <person name="Kosti I."/>
            <person name="LaButti K."/>
            <person name="Lindquist E.A."/>
            <person name="Lucas S."/>
            <person name="Salamov A.A."/>
            <person name="Bradshaw R.E."/>
            <person name="Ciuffetti L."/>
            <person name="Hamelin R.C."/>
            <person name="Kema G.H.J."/>
            <person name="Lawrence C."/>
            <person name="Scott J.A."/>
            <person name="Spatafora J.W."/>
            <person name="Turgeon B.G."/>
            <person name="de Wit P.J.G.M."/>
            <person name="Zhong S."/>
            <person name="Goodwin S.B."/>
            <person name="Grigoriev I.V."/>
        </authorList>
    </citation>
    <scope>NUCLEOTIDE SEQUENCE [LARGE SCALE GENOMIC DNA]</scope>
    <source>
        <strain evidence="7">28A</strain>
    </source>
</reference>
<feature type="transmembrane region" description="Helical" evidence="5">
    <location>
        <begin position="162"/>
        <end position="180"/>
    </location>
</feature>
<keyword evidence="3 5" id="KW-1133">Transmembrane helix</keyword>
<feature type="transmembrane region" description="Helical" evidence="5">
    <location>
        <begin position="78"/>
        <end position="97"/>
    </location>
</feature>
<dbReference type="Pfam" id="PF04479">
    <property type="entry name" value="RTA1"/>
    <property type="match status" value="1"/>
</dbReference>
<dbReference type="PANTHER" id="PTHR31465:SF34">
    <property type="entry name" value="DOMAIN PROTEIN, PUTATIVE (AFU_ORTHOLOGUE AFUA_3G00480)-RELATED"/>
    <property type="match status" value="1"/>
</dbReference>
<comment type="subcellular location">
    <subcellularLocation>
        <location evidence="1">Membrane</location>
        <topology evidence="1">Multi-pass membrane protein</topology>
    </subcellularLocation>
</comment>
<feature type="transmembrane region" description="Helical" evidence="5">
    <location>
        <begin position="109"/>
        <end position="129"/>
    </location>
</feature>
<dbReference type="STRING" id="671987.R0K8G9"/>
<dbReference type="GeneID" id="19398771"/>
<gene>
    <name evidence="6" type="ORF">SETTUDRAFT_163483</name>
</gene>
<dbReference type="eggNOG" id="ENOG502RDNH">
    <property type="taxonomic scope" value="Eukaryota"/>
</dbReference>
<evidence type="ECO:0000256" key="4">
    <source>
        <dbReference type="ARBA" id="ARBA00023136"/>
    </source>
</evidence>
<evidence type="ECO:0000313" key="7">
    <source>
        <dbReference type="Proteomes" id="UP000016935"/>
    </source>
</evidence>
<evidence type="ECO:0000256" key="2">
    <source>
        <dbReference type="ARBA" id="ARBA00022692"/>
    </source>
</evidence>
<evidence type="ECO:0000256" key="5">
    <source>
        <dbReference type="SAM" id="Phobius"/>
    </source>
</evidence>
<dbReference type="HOGENOM" id="CLU_033465_0_0_1"/>
<keyword evidence="7" id="KW-1185">Reference proteome</keyword>
<evidence type="ECO:0000313" key="6">
    <source>
        <dbReference type="EMBL" id="EOA84577.1"/>
    </source>
</evidence>
<keyword evidence="2 5" id="KW-0812">Transmembrane</keyword>
<organism evidence="6 7">
    <name type="scientific">Exserohilum turcicum (strain 28A)</name>
    <name type="common">Northern leaf blight fungus</name>
    <name type="synonym">Setosphaeria turcica</name>
    <dbReference type="NCBI Taxonomy" id="671987"/>
    <lineage>
        <taxon>Eukaryota</taxon>
        <taxon>Fungi</taxon>
        <taxon>Dikarya</taxon>
        <taxon>Ascomycota</taxon>
        <taxon>Pezizomycotina</taxon>
        <taxon>Dothideomycetes</taxon>
        <taxon>Pleosporomycetidae</taxon>
        <taxon>Pleosporales</taxon>
        <taxon>Pleosporineae</taxon>
        <taxon>Pleosporaceae</taxon>
        <taxon>Exserohilum</taxon>
    </lineage>
</organism>
<accession>R0K8G9</accession>
<dbReference type="PANTHER" id="PTHR31465">
    <property type="entry name" value="PROTEIN RTA1-RELATED"/>
    <property type="match status" value="1"/>
</dbReference>
<protein>
    <recommendedName>
        <fullName evidence="8">RTA1 domain protein</fullName>
    </recommendedName>
</protein>
<dbReference type="Proteomes" id="UP000016935">
    <property type="component" value="Unassembled WGS sequence"/>
</dbReference>
<dbReference type="InterPro" id="IPR007568">
    <property type="entry name" value="RTA1"/>
</dbReference>
<feature type="transmembrane region" description="Helical" evidence="5">
    <location>
        <begin position="36"/>
        <end position="58"/>
    </location>
</feature>
<name>R0K8G9_EXST2</name>